<protein>
    <submittedName>
        <fullName evidence="1">YuzF family protein</fullName>
    </submittedName>
</protein>
<name>A0ABS6JMY7_9BACI</name>
<reference evidence="1 2" key="1">
    <citation type="submission" date="2021-06" db="EMBL/GenBank/DDBJ databases">
        <title>Bacillus sp. RD4P76, an endophyte from a halophyte.</title>
        <authorList>
            <person name="Sun J.-Q."/>
        </authorList>
    </citation>
    <scope>NUCLEOTIDE SEQUENCE [LARGE SCALE GENOMIC DNA]</scope>
    <source>
        <strain evidence="1 2">CGMCC 1.15917</strain>
    </source>
</reference>
<keyword evidence="2" id="KW-1185">Reference proteome</keyword>
<accession>A0ABS6JMY7</accession>
<dbReference type="Pfam" id="PF10842">
    <property type="entry name" value="DUF2642"/>
    <property type="match status" value="1"/>
</dbReference>
<evidence type="ECO:0000313" key="1">
    <source>
        <dbReference type="EMBL" id="MBU9713780.1"/>
    </source>
</evidence>
<proteinExistence type="predicted"/>
<dbReference type="RefSeq" id="WP_217067927.1">
    <property type="nucleotide sequence ID" value="NZ_JAHQCS010000151.1"/>
</dbReference>
<dbReference type="InterPro" id="IPR020139">
    <property type="entry name" value="DUF2642"/>
</dbReference>
<evidence type="ECO:0000313" key="2">
    <source>
        <dbReference type="Proteomes" id="UP000784880"/>
    </source>
</evidence>
<sequence length="85" mass="9817">MYEQNYAYQNQERHGHGSEVEYVSLYDPFVVQSLQNIIGREIVVETSKGSVRGKLADVKPDHVVVQTKESTFFVRIQEVVWVMPC</sequence>
<dbReference type="EMBL" id="JAHQCS010000151">
    <property type="protein sequence ID" value="MBU9713780.1"/>
    <property type="molecule type" value="Genomic_DNA"/>
</dbReference>
<organism evidence="1 2">
    <name type="scientific">Evansella tamaricis</name>
    <dbReference type="NCBI Taxonomy" id="2069301"/>
    <lineage>
        <taxon>Bacteria</taxon>
        <taxon>Bacillati</taxon>
        <taxon>Bacillota</taxon>
        <taxon>Bacilli</taxon>
        <taxon>Bacillales</taxon>
        <taxon>Bacillaceae</taxon>
        <taxon>Evansella</taxon>
    </lineage>
</organism>
<gene>
    <name evidence="1" type="ORF">KS419_18790</name>
</gene>
<comment type="caution">
    <text evidence="1">The sequence shown here is derived from an EMBL/GenBank/DDBJ whole genome shotgun (WGS) entry which is preliminary data.</text>
</comment>
<dbReference type="Proteomes" id="UP000784880">
    <property type="component" value="Unassembled WGS sequence"/>
</dbReference>